<dbReference type="InterPro" id="IPR057954">
    <property type="entry name" value="SET_TTL12"/>
</dbReference>
<gene>
    <name evidence="3" type="ORF">QSP1433_LOCUS15919</name>
</gene>
<sequence length="492" mass="54243">MAAVVDVSKMDAFEVVAECLKVQELDQASIKNVLDTQHADSLSLLYGETPILTMRSVADIVNASDVVSLKGDGSEVFVDVGSGRGHAVFGAAASLKWARCIGVELVQPHVEQANKALEKLKSMEEANGGKQLLPTACSNIEFICADALTDERTHECLKQATFVFCFDMAFPSHMRVEFARNFAKYMKDDALVLTMHTDPFPSTEYVPVLPPFTITMEWGPAPCRLYKKGPGAFEEWLTAHKPQLELANVPETLWTGAFTKLLELNFDIGSYANFARIGETSPDMVMIATSAMPKESVVFVVDHAWTFASKQDAEKSLEQVAGLYDRLWALCDSTAKPAEDASNDFGALLKAAHTLLGSYTIMQQSPDQEGTPKATSFYYMLDEIGSRIRRHKTGPVSSLQSGPANMKLIPLYSLDYRMAFSLAWPIVDIEEGTILVADHEQGWDLDNIDGSQALKETSGVDDEGSMLPEMKEYNAQIKLKQMMQDQAEAFQD</sequence>
<dbReference type="InterPro" id="IPR025789">
    <property type="entry name" value="DOT1_dom"/>
</dbReference>
<dbReference type="AlphaFoldDB" id="A0A7S2SMW0"/>
<evidence type="ECO:0008006" key="4">
    <source>
        <dbReference type="Google" id="ProtNLM"/>
    </source>
</evidence>
<dbReference type="PANTHER" id="PTHR46088:SF1">
    <property type="entry name" value="TUBULIN--TYROSINE LIGASE-LIKE PROTEIN 12"/>
    <property type="match status" value="1"/>
</dbReference>
<dbReference type="SUPFAM" id="SSF53335">
    <property type="entry name" value="S-adenosyl-L-methionine-dependent methyltransferases"/>
    <property type="match status" value="1"/>
</dbReference>
<dbReference type="Pfam" id="PF25556">
    <property type="entry name" value="SET_TTL"/>
    <property type="match status" value="1"/>
</dbReference>
<evidence type="ECO:0000259" key="2">
    <source>
        <dbReference type="Pfam" id="PF25556"/>
    </source>
</evidence>
<dbReference type="InterPro" id="IPR027749">
    <property type="entry name" value="TTLL12"/>
</dbReference>
<dbReference type="PANTHER" id="PTHR46088">
    <property type="entry name" value="TUBULIN--TYROSINE LIGASE-LIKE PROTEIN 12"/>
    <property type="match status" value="1"/>
</dbReference>
<feature type="domain" description="DOT1" evidence="1">
    <location>
        <begin position="44"/>
        <end position="188"/>
    </location>
</feature>
<dbReference type="GO" id="GO:0005737">
    <property type="term" value="C:cytoplasm"/>
    <property type="evidence" value="ECO:0007669"/>
    <property type="project" value="TreeGrafter"/>
</dbReference>
<feature type="domain" description="Tubulin--tyrosine ligase-like protein 12 SET-like" evidence="2">
    <location>
        <begin position="295"/>
        <end position="442"/>
    </location>
</feature>
<dbReference type="Gene3D" id="3.40.50.150">
    <property type="entry name" value="Vaccinia Virus protein VP39"/>
    <property type="match status" value="1"/>
</dbReference>
<protein>
    <recommendedName>
        <fullName evidence="4">DOT1 domain-containing protein</fullName>
    </recommendedName>
</protein>
<proteinExistence type="predicted"/>
<name>A0A7S2SMW0_9STRA</name>
<dbReference type="GO" id="GO:0031151">
    <property type="term" value="F:histone H3K79 methyltransferase activity"/>
    <property type="evidence" value="ECO:0007669"/>
    <property type="project" value="InterPro"/>
</dbReference>
<dbReference type="EMBL" id="HBHK01025259">
    <property type="protein sequence ID" value="CAD9704745.1"/>
    <property type="molecule type" value="Transcribed_RNA"/>
</dbReference>
<evidence type="ECO:0000313" key="3">
    <source>
        <dbReference type="EMBL" id="CAD9704745.1"/>
    </source>
</evidence>
<accession>A0A7S2SMW0</accession>
<organism evidence="3">
    <name type="scientific">Mucochytrium quahogii</name>
    <dbReference type="NCBI Taxonomy" id="96639"/>
    <lineage>
        <taxon>Eukaryota</taxon>
        <taxon>Sar</taxon>
        <taxon>Stramenopiles</taxon>
        <taxon>Bigyra</taxon>
        <taxon>Labyrinthulomycetes</taxon>
        <taxon>Thraustochytrida</taxon>
        <taxon>Thraustochytriidae</taxon>
        <taxon>Mucochytrium</taxon>
    </lineage>
</organism>
<evidence type="ECO:0000259" key="1">
    <source>
        <dbReference type="Pfam" id="PF08123"/>
    </source>
</evidence>
<dbReference type="Pfam" id="PF08123">
    <property type="entry name" value="DOT1"/>
    <property type="match status" value="1"/>
</dbReference>
<reference evidence="3" key="1">
    <citation type="submission" date="2021-01" db="EMBL/GenBank/DDBJ databases">
        <authorList>
            <person name="Corre E."/>
            <person name="Pelletier E."/>
            <person name="Niang G."/>
            <person name="Scheremetjew M."/>
            <person name="Finn R."/>
            <person name="Kale V."/>
            <person name="Holt S."/>
            <person name="Cochrane G."/>
            <person name="Meng A."/>
            <person name="Brown T."/>
            <person name="Cohen L."/>
        </authorList>
    </citation>
    <scope>NUCLEOTIDE SEQUENCE</scope>
    <source>
        <strain evidence="3">NY070348D</strain>
    </source>
</reference>
<dbReference type="InterPro" id="IPR029063">
    <property type="entry name" value="SAM-dependent_MTases_sf"/>
</dbReference>